<evidence type="ECO:0000313" key="3">
    <source>
        <dbReference type="Proteomes" id="UP000641646"/>
    </source>
</evidence>
<accession>A0A926VEY6</accession>
<feature type="transmembrane region" description="Helical" evidence="1">
    <location>
        <begin position="74"/>
        <end position="94"/>
    </location>
</feature>
<keyword evidence="1" id="KW-0812">Transmembrane</keyword>
<name>A0A926VEY6_9CYAN</name>
<dbReference type="EMBL" id="JACJPW010000018">
    <property type="protein sequence ID" value="MBD2181244.1"/>
    <property type="molecule type" value="Genomic_DNA"/>
</dbReference>
<keyword evidence="1" id="KW-0472">Membrane</keyword>
<evidence type="ECO:0000256" key="1">
    <source>
        <dbReference type="SAM" id="Phobius"/>
    </source>
</evidence>
<gene>
    <name evidence="2" type="ORF">H6G03_09025</name>
</gene>
<sequence>MLSTIAAIVFSFSLGLTVTNALKGKNYSDVGVPMYTNSDAAYHIGLVIYPLVSGLLIFIINKTICKNSLLASKLGIPLVIISLFLYIPLLWITVSF</sequence>
<reference evidence="2" key="1">
    <citation type="journal article" date="2015" name="ISME J.">
        <title>Draft Genome Sequence of Streptomyces incarnatus NRRL8089, which Produces the Nucleoside Antibiotic Sinefungin.</title>
        <authorList>
            <person name="Oshima K."/>
            <person name="Hattori M."/>
            <person name="Shimizu H."/>
            <person name="Fukuda K."/>
            <person name="Nemoto M."/>
            <person name="Inagaki K."/>
            <person name="Tamura T."/>
        </authorList>
    </citation>
    <scope>NUCLEOTIDE SEQUENCE</scope>
    <source>
        <strain evidence="2">FACHB-1375</strain>
    </source>
</reference>
<comment type="caution">
    <text evidence="2">The sequence shown here is derived from an EMBL/GenBank/DDBJ whole genome shotgun (WGS) entry which is preliminary data.</text>
</comment>
<evidence type="ECO:0000313" key="2">
    <source>
        <dbReference type="EMBL" id="MBD2181244.1"/>
    </source>
</evidence>
<proteinExistence type="predicted"/>
<dbReference type="AlphaFoldDB" id="A0A926VEY6"/>
<organism evidence="2 3">
    <name type="scientific">Aerosakkonema funiforme FACHB-1375</name>
    <dbReference type="NCBI Taxonomy" id="2949571"/>
    <lineage>
        <taxon>Bacteria</taxon>
        <taxon>Bacillati</taxon>
        <taxon>Cyanobacteriota</taxon>
        <taxon>Cyanophyceae</taxon>
        <taxon>Oscillatoriophycideae</taxon>
        <taxon>Aerosakkonematales</taxon>
        <taxon>Aerosakkonemataceae</taxon>
        <taxon>Aerosakkonema</taxon>
    </lineage>
</organism>
<keyword evidence="1" id="KW-1133">Transmembrane helix</keyword>
<reference evidence="2" key="2">
    <citation type="submission" date="2020-08" db="EMBL/GenBank/DDBJ databases">
        <authorList>
            <person name="Chen M."/>
            <person name="Teng W."/>
            <person name="Zhao L."/>
            <person name="Hu C."/>
            <person name="Zhou Y."/>
            <person name="Han B."/>
            <person name="Song L."/>
            <person name="Shu W."/>
        </authorList>
    </citation>
    <scope>NUCLEOTIDE SEQUENCE</scope>
    <source>
        <strain evidence="2">FACHB-1375</strain>
    </source>
</reference>
<dbReference type="Proteomes" id="UP000641646">
    <property type="component" value="Unassembled WGS sequence"/>
</dbReference>
<keyword evidence="3" id="KW-1185">Reference proteome</keyword>
<feature type="transmembrane region" description="Helical" evidence="1">
    <location>
        <begin position="40"/>
        <end position="62"/>
    </location>
</feature>
<protein>
    <submittedName>
        <fullName evidence="2">Uncharacterized protein</fullName>
    </submittedName>
</protein>